<evidence type="ECO:0000256" key="1">
    <source>
        <dbReference type="SAM" id="MobiDB-lite"/>
    </source>
</evidence>
<evidence type="ECO:0000313" key="2">
    <source>
        <dbReference type="EMBL" id="OUE01447.1"/>
    </source>
</evidence>
<proteinExistence type="predicted"/>
<comment type="caution">
    <text evidence="2">The sequence shown here is derived from an EMBL/GenBank/DDBJ whole genome shotgun (WGS) entry which is preliminary data.</text>
</comment>
<organism evidence="2 3">
    <name type="scientific">Clavibacter michiganensis subsp. michiganensis</name>
    <dbReference type="NCBI Taxonomy" id="33013"/>
    <lineage>
        <taxon>Bacteria</taxon>
        <taxon>Bacillati</taxon>
        <taxon>Actinomycetota</taxon>
        <taxon>Actinomycetes</taxon>
        <taxon>Micrococcales</taxon>
        <taxon>Microbacteriaceae</taxon>
        <taxon>Clavibacter</taxon>
    </lineage>
</organism>
<dbReference type="EMBL" id="MDHH01000003">
    <property type="protein sequence ID" value="OUE01447.1"/>
    <property type="molecule type" value="Genomic_DNA"/>
</dbReference>
<protein>
    <submittedName>
        <fullName evidence="2">Uncharacterized protein</fullName>
    </submittedName>
</protein>
<gene>
    <name evidence="2" type="ORF">CMMCAS07_14150</name>
</gene>
<feature type="compositionally biased region" description="Low complexity" evidence="1">
    <location>
        <begin position="16"/>
        <end position="34"/>
    </location>
</feature>
<evidence type="ECO:0000313" key="3">
    <source>
        <dbReference type="Proteomes" id="UP000195062"/>
    </source>
</evidence>
<reference evidence="2 3" key="1">
    <citation type="submission" date="2016-08" db="EMBL/GenBank/DDBJ databases">
        <title>Genome sequence of Clavibacter michiganensis subsp. michiganensis strain CASJ007.</title>
        <authorList>
            <person name="Thapa S.P."/>
            <person name="Coaker G."/>
        </authorList>
    </citation>
    <scope>NUCLEOTIDE SEQUENCE [LARGE SCALE GENOMIC DNA]</scope>
    <source>
        <strain evidence="2">CASJ007</strain>
    </source>
</reference>
<accession>A0A251XGW8</accession>
<feature type="region of interest" description="Disordered" evidence="1">
    <location>
        <begin position="1"/>
        <end position="68"/>
    </location>
</feature>
<name>A0A251XGW8_CLAMM</name>
<keyword evidence="3" id="KW-1185">Reference proteome</keyword>
<sequence length="107" mass="11075">MAARSTVRSRPENAASSEWSTSLSVSLRLRASRLPVPEGRRPSETPDPDMPSATARTVPSPPAAMTMSTSCDRASCAAPLPGSSSLVSNQRVSCHPAVPAACARPSS</sequence>
<dbReference type="Proteomes" id="UP000195062">
    <property type="component" value="Unassembled WGS sequence"/>
</dbReference>
<dbReference type="AlphaFoldDB" id="A0A251XGW8"/>